<gene>
    <name evidence="3" type="ORF">ACFSJ0_42665</name>
</gene>
<keyword evidence="4" id="KW-1185">Reference proteome</keyword>
<protein>
    <recommendedName>
        <fullName evidence="5">PASTA domain-containing protein</fullName>
    </recommendedName>
</protein>
<proteinExistence type="predicted"/>
<comment type="caution">
    <text evidence="3">The sequence shown here is derived from an EMBL/GenBank/DDBJ whole genome shotgun (WGS) entry which is preliminary data.</text>
</comment>
<evidence type="ECO:0000313" key="3">
    <source>
        <dbReference type="EMBL" id="MFD1543807.1"/>
    </source>
</evidence>
<organism evidence="3 4">
    <name type="scientific">Nonomuraea guangzhouensis</name>
    <dbReference type="NCBI Taxonomy" id="1291555"/>
    <lineage>
        <taxon>Bacteria</taxon>
        <taxon>Bacillati</taxon>
        <taxon>Actinomycetota</taxon>
        <taxon>Actinomycetes</taxon>
        <taxon>Streptosporangiales</taxon>
        <taxon>Streptosporangiaceae</taxon>
        <taxon>Nonomuraea</taxon>
    </lineage>
</organism>
<feature type="region of interest" description="Disordered" evidence="1">
    <location>
        <begin position="131"/>
        <end position="150"/>
    </location>
</feature>
<keyword evidence="2" id="KW-1133">Transmembrane helix</keyword>
<dbReference type="Proteomes" id="UP001597097">
    <property type="component" value="Unassembled WGS sequence"/>
</dbReference>
<dbReference type="EMBL" id="JBHUCM010000042">
    <property type="protein sequence ID" value="MFD1543807.1"/>
    <property type="molecule type" value="Genomic_DNA"/>
</dbReference>
<dbReference type="RefSeq" id="WP_219534916.1">
    <property type="nucleotide sequence ID" value="NZ_JAHKRM010000024.1"/>
</dbReference>
<feature type="transmembrane region" description="Helical" evidence="2">
    <location>
        <begin position="52"/>
        <end position="72"/>
    </location>
</feature>
<accession>A0ABW4GM21</accession>
<sequence length="281" mass="30300">MNHDVKQLRSMLRAHDPASDVRAESDLTAQAQRITAAFRPQPLPRRRIWKPAVSAVALGTVITVAALGVIAWPRPAEALDFTRSGKDYIVTVKDVYAAPEQYAEEFRARGLPVTLELEPVSPSLVGKVVGGQGTSVERPTPQIEPIPDPNCPAFEDPCTVKLKIPADLAGPASVTLGRPAREGENYTTTGEISAPGEVLHCVPYMGMTVGRLRGELAKRGMGIDSFRVGPKREVRPDVPDAWWPSDVGLLGRTKVVIWAGPQQAEASPWYRDAQAGCPDGG</sequence>
<evidence type="ECO:0000313" key="4">
    <source>
        <dbReference type="Proteomes" id="UP001597097"/>
    </source>
</evidence>
<keyword evidence="2" id="KW-0472">Membrane</keyword>
<name>A0ABW4GM21_9ACTN</name>
<reference evidence="4" key="1">
    <citation type="journal article" date="2019" name="Int. J. Syst. Evol. Microbiol.">
        <title>The Global Catalogue of Microorganisms (GCM) 10K type strain sequencing project: providing services to taxonomists for standard genome sequencing and annotation.</title>
        <authorList>
            <consortium name="The Broad Institute Genomics Platform"/>
            <consortium name="The Broad Institute Genome Sequencing Center for Infectious Disease"/>
            <person name="Wu L."/>
            <person name="Ma J."/>
        </authorList>
    </citation>
    <scope>NUCLEOTIDE SEQUENCE [LARGE SCALE GENOMIC DNA]</scope>
    <source>
        <strain evidence="4">CGMCC 1.15399</strain>
    </source>
</reference>
<evidence type="ECO:0000256" key="2">
    <source>
        <dbReference type="SAM" id="Phobius"/>
    </source>
</evidence>
<evidence type="ECO:0000256" key="1">
    <source>
        <dbReference type="SAM" id="MobiDB-lite"/>
    </source>
</evidence>
<evidence type="ECO:0008006" key="5">
    <source>
        <dbReference type="Google" id="ProtNLM"/>
    </source>
</evidence>
<keyword evidence="2" id="KW-0812">Transmembrane</keyword>